<evidence type="ECO:0000256" key="1">
    <source>
        <dbReference type="ARBA" id="ARBA00004496"/>
    </source>
</evidence>
<dbReference type="PANTHER" id="PTHR17490:SF16">
    <property type="entry name" value="THREONYLCARBAMOYL-AMP SYNTHASE"/>
    <property type="match status" value="1"/>
</dbReference>
<dbReference type="SUPFAM" id="SSF55821">
    <property type="entry name" value="YrdC/RibB"/>
    <property type="match status" value="1"/>
</dbReference>
<evidence type="ECO:0000256" key="4">
    <source>
        <dbReference type="ARBA" id="ARBA00015492"/>
    </source>
</evidence>
<dbReference type="InterPro" id="IPR038385">
    <property type="entry name" value="Sua5/YwlC_C"/>
</dbReference>
<feature type="binding site" evidence="14">
    <location>
        <position position="113"/>
    </location>
    <ligand>
        <name>ATP</name>
        <dbReference type="ChEBI" id="CHEBI:30616"/>
    </ligand>
</feature>
<feature type="binding site" evidence="14">
    <location>
        <position position="177"/>
    </location>
    <ligand>
        <name>L-threonine</name>
        <dbReference type="ChEBI" id="CHEBI:57926"/>
    </ligand>
</feature>
<dbReference type="Pfam" id="PF01300">
    <property type="entry name" value="Sua5_yciO_yrdC"/>
    <property type="match status" value="1"/>
</dbReference>
<proteinExistence type="inferred from homology"/>
<evidence type="ECO:0000256" key="12">
    <source>
        <dbReference type="ARBA" id="ARBA00048366"/>
    </source>
</evidence>
<dbReference type="Pfam" id="PF03481">
    <property type="entry name" value="Sua5_C"/>
    <property type="match status" value="1"/>
</dbReference>
<dbReference type="PANTHER" id="PTHR17490">
    <property type="entry name" value="SUA5"/>
    <property type="match status" value="1"/>
</dbReference>
<dbReference type="GO" id="GO:0000049">
    <property type="term" value="F:tRNA binding"/>
    <property type="evidence" value="ECO:0007669"/>
    <property type="project" value="TreeGrafter"/>
</dbReference>
<evidence type="ECO:0000256" key="3">
    <source>
        <dbReference type="ARBA" id="ARBA00012584"/>
    </source>
</evidence>
<feature type="binding site" evidence="14">
    <location>
        <position position="54"/>
    </location>
    <ligand>
        <name>ATP</name>
        <dbReference type="ChEBI" id="CHEBI:30616"/>
    </ligand>
</feature>
<feature type="binding site" evidence="14">
    <location>
        <position position="31"/>
    </location>
    <ligand>
        <name>L-threonine</name>
        <dbReference type="ChEBI" id="CHEBI:57926"/>
    </ligand>
</feature>
<dbReference type="PROSITE" id="PS51163">
    <property type="entry name" value="YRDC"/>
    <property type="match status" value="1"/>
</dbReference>
<evidence type="ECO:0000259" key="15">
    <source>
        <dbReference type="PROSITE" id="PS51163"/>
    </source>
</evidence>
<dbReference type="AlphaFoldDB" id="A0AAQ3QRI5"/>
<name>A0AAQ3QRI5_9BACT</name>
<dbReference type="RefSeq" id="WP_317831270.1">
    <property type="nucleotide sequence ID" value="NZ_CP136920.1"/>
</dbReference>
<dbReference type="InterPro" id="IPR010923">
    <property type="entry name" value="T(6)A37_SUA5"/>
</dbReference>
<feature type="binding site" evidence="14">
    <location>
        <position position="232"/>
    </location>
    <ligand>
        <name>ATP</name>
        <dbReference type="ChEBI" id="CHEBI:30616"/>
    </ligand>
</feature>
<feature type="binding site" evidence="14">
    <location>
        <position position="147"/>
    </location>
    <ligand>
        <name>ATP</name>
        <dbReference type="ChEBI" id="CHEBI:30616"/>
    </ligand>
</feature>
<keyword evidence="6 13" id="KW-0808">Transferase</keyword>
<feature type="binding site" evidence="14">
    <location>
        <position position="58"/>
    </location>
    <ligand>
        <name>ATP</name>
        <dbReference type="ChEBI" id="CHEBI:30616"/>
    </ligand>
</feature>
<evidence type="ECO:0000256" key="10">
    <source>
        <dbReference type="ARBA" id="ARBA00022840"/>
    </source>
</evidence>
<evidence type="ECO:0000256" key="11">
    <source>
        <dbReference type="ARBA" id="ARBA00029774"/>
    </source>
</evidence>
<dbReference type="Gene3D" id="3.90.870.10">
    <property type="entry name" value="DHBP synthase"/>
    <property type="match status" value="1"/>
</dbReference>
<dbReference type="GO" id="GO:0005524">
    <property type="term" value="F:ATP binding"/>
    <property type="evidence" value="ECO:0007669"/>
    <property type="project" value="UniProtKB-UniRule"/>
</dbReference>
<evidence type="ECO:0000256" key="6">
    <source>
        <dbReference type="ARBA" id="ARBA00022679"/>
    </source>
</evidence>
<dbReference type="InterPro" id="IPR006070">
    <property type="entry name" value="Sua5-like_dom"/>
</dbReference>
<dbReference type="InterPro" id="IPR017945">
    <property type="entry name" value="DHBP_synth_RibB-like_a/b_dom"/>
</dbReference>
<dbReference type="GO" id="GO:0008033">
    <property type="term" value="P:tRNA processing"/>
    <property type="evidence" value="ECO:0007669"/>
    <property type="project" value="UniProtKB-KW"/>
</dbReference>
<dbReference type="GO" id="GO:0003725">
    <property type="term" value="F:double-stranded RNA binding"/>
    <property type="evidence" value="ECO:0007669"/>
    <property type="project" value="UniProtKB-UniRule"/>
</dbReference>
<evidence type="ECO:0000313" key="16">
    <source>
        <dbReference type="EMBL" id="WOO39391.1"/>
    </source>
</evidence>
<comment type="function">
    <text evidence="13">Required for the formation of a threonylcarbamoyl group on adenosine at position 37 (t(6)A37) in tRNAs that read codons beginning with adenine.</text>
</comment>
<keyword evidence="8 13" id="KW-0548">Nucleotidyltransferase</keyword>
<dbReference type="GO" id="GO:0006450">
    <property type="term" value="P:regulation of translational fidelity"/>
    <property type="evidence" value="ECO:0007669"/>
    <property type="project" value="TreeGrafter"/>
</dbReference>
<dbReference type="PIRSF" id="PIRSF004930">
    <property type="entry name" value="Tln_factor_SUA5"/>
    <property type="match status" value="1"/>
</dbReference>
<dbReference type="InterPro" id="IPR050156">
    <property type="entry name" value="TC-AMP_synthase_SUA5"/>
</dbReference>
<feature type="binding site" evidence="14">
    <location>
        <position position="139"/>
    </location>
    <ligand>
        <name>ATP</name>
        <dbReference type="ChEBI" id="CHEBI:30616"/>
    </ligand>
</feature>
<evidence type="ECO:0000256" key="5">
    <source>
        <dbReference type="ARBA" id="ARBA00022490"/>
    </source>
</evidence>
<evidence type="ECO:0000256" key="14">
    <source>
        <dbReference type="PIRSR" id="PIRSR004930-1"/>
    </source>
</evidence>
<organism evidence="16 17">
    <name type="scientific">Rubellicoccus peritrichatus</name>
    <dbReference type="NCBI Taxonomy" id="3080537"/>
    <lineage>
        <taxon>Bacteria</taxon>
        <taxon>Pseudomonadati</taxon>
        <taxon>Verrucomicrobiota</taxon>
        <taxon>Opitutia</taxon>
        <taxon>Puniceicoccales</taxon>
        <taxon>Cerasicoccaceae</taxon>
        <taxon>Rubellicoccus</taxon>
    </lineage>
</organism>
<dbReference type="Proteomes" id="UP001304300">
    <property type="component" value="Chromosome"/>
</dbReference>
<evidence type="ECO:0000256" key="13">
    <source>
        <dbReference type="PIRNR" id="PIRNR004930"/>
    </source>
</evidence>
<keyword evidence="7 13" id="KW-0819">tRNA processing</keyword>
<dbReference type="InterPro" id="IPR005145">
    <property type="entry name" value="Sua5_C"/>
</dbReference>
<dbReference type="NCBIfam" id="TIGR00057">
    <property type="entry name" value="L-threonylcarbamoyladenylate synthase"/>
    <property type="match status" value="1"/>
</dbReference>
<keyword evidence="5 13" id="KW-0963">Cytoplasm</keyword>
<dbReference type="GO" id="GO:0005737">
    <property type="term" value="C:cytoplasm"/>
    <property type="evidence" value="ECO:0007669"/>
    <property type="project" value="UniProtKB-SubCell"/>
</dbReference>
<dbReference type="GO" id="GO:0061710">
    <property type="term" value="F:L-threonylcarbamoyladenylate synthase"/>
    <property type="evidence" value="ECO:0007669"/>
    <property type="project" value="UniProtKB-EC"/>
</dbReference>
<comment type="similarity">
    <text evidence="2 13">Belongs to the SUA5 family.</text>
</comment>
<feature type="binding site" evidence="14">
    <location>
        <position position="137"/>
    </location>
    <ligand>
        <name>L-threonine</name>
        <dbReference type="ChEBI" id="CHEBI:57926"/>
    </ligand>
</feature>
<dbReference type="FunFam" id="3.90.870.10:FF:000009">
    <property type="entry name" value="Threonylcarbamoyl-AMP synthase, putative"/>
    <property type="match status" value="1"/>
</dbReference>
<dbReference type="KEGG" id="puo:RZN69_12270"/>
<feature type="binding site" evidence="14">
    <location>
        <position position="117"/>
    </location>
    <ligand>
        <name>L-threonine</name>
        <dbReference type="ChEBI" id="CHEBI:57926"/>
    </ligand>
</feature>
<comment type="catalytic activity">
    <reaction evidence="12 13">
        <text>L-threonine + hydrogencarbonate + ATP = L-threonylcarbamoyladenylate + diphosphate + H2O</text>
        <dbReference type="Rhea" id="RHEA:36407"/>
        <dbReference type="ChEBI" id="CHEBI:15377"/>
        <dbReference type="ChEBI" id="CHEBI:17544"/>
        <dbReference type="ChEBI" id="CHEBI:30616"/>
        <dbReference type="ChEBI" id="CHEBI:33019"/>
        <dbReference type="ChEBI" id="CHEBI:57926"/>
        <dbReference type="ChEBI" id="CHEBI:73682"/>
        <dbReference type="EC" id="2.7.7.87"/>
    </reaction>
</comment>
<evidence type="ECO:0000256" key="8">
    <source>
        <dbReference type="ARBA" id="ARBA00022695"/>
    </source>
</evidence>
<evidence type="ECO:0000313" key="17">
    <source>
        <dbReference type="Proteomes" id="UP001304300"/>
    </source>
</evidence>
<dbReference type="EC" id="2.7.7.87" evidence="3 13"/>
<accession>A0AAQ3QRI5</accession>
<keyword evidence="17" id="KW-1185">Reference proteome</keyword>
<evidence type="ECO:0000256" key="9">
    <source>
        <dbReference type="ARBA" id="ARBA00022741"/>
    </source>
</evidence>
<sequence>MATILRPSPESVAILVVHLSEGGIAAIPTETVYGLAADATNPDAIAKIFVAKNRPQNNPLILHCHSIEQVAEYTIGETERWYDLARQFWPGPLTLILKKNPAIPDVVTAGRDTVAVRIPASQLSREVIRKLGRPIAAPSANPSGYVSPTTAEHVEESLGDRVPYILDGGACERGIESTIISLIDPEKPMILRPGPINQSELTSALKRQVITKHVAGDESQAQDAPGLFSAHYQPTIPVILCDDPLKLKQIDKSSSALLLISKKSETVMPDVVEYLTESGNANEAATNLYSALRRLDKSGVKAIYAEVPPADQEWQGVADRLNRASSNL</sequence>
<evidence type="ECO:0000256" key="7">
    <source>
        <dbReference type="ARBA" id="ARBA00022694"/>
    </source>
</evidence>
<evidence type="ECO:0000256" key="2">
    <source>
        <dbReference type="ARBA" id="ARBA00007663"/>
    </source>
</evidence>
<dbReference type="Gene3D" id="3.40.50.11030">
    <property type="entry name" value="Threonylcarbamoyl-AMP synthase, C-terminal domain"/>
    <property type="match status" value="1"/>
</dbReference>
<reference evidence="16 17" key="1">
    <citation type="submission" date="2023-10" db="EMBL/GenBank/DDBJ databases">
        <title>Rubellicoccus peritrichatus gen. nov., sp. nov., isolated from an algae of coral reef tank.</title>
        <authorList>
            <person name="Luo J."/>
        </authorList>
    </citation>
    <scope>NUCLEOTIDE SEQUENCE [LARGE SCALE GENOMIC DNA]</scope>
    <source>
        <strain evidence="16 17">CR14</strain>
    </source>
</reference>
<feature type="binding site" evidence="14">
    <location>
        <position position="192"/>
    </location>
    <ligand>
        <name>ATP</name>
        <dbReference type="ChEBI" id="CHEBI:30616"/>
    </ligand>
</feature>
<gene>
    <name evidence="16" type="ORF">RZN69_12270</name>
</gene>
<keyword evidence="9 13" id="KW-0547">Nucleotide-binding</keyword>
<feature type="binding site" evidence="14">
    <location>
        <position position="63"/>
    </location>
    <ligand>
        <name>ATP</name>
        <dbReference type="ChEBI" id="CHEBI:30616"/>
    </ligand>
</feature>
<protein>
    <recommendedName>
        <fullName evidence="4 13">Threonylcarbamoyl-AMP synthase</fullName>
        <shortName evidence="13">TC-AMP synthase</shortName>
        <ecNumber evidence="3 13">2.7.7.87</ecNumber>
    </recommendedName>
    <alternativeName>
        <fullName evidence="11 13">L-threonylcarbamoyladenylate synthase</fullName>
    </alternativeName>
</protein>
<feature type="domain" description="YrdC-like" evidence="15">
    <location>
        <begin position="9"/>
        <end position="196"/>
    </location>
</feature>
<keyword evidence="10 13" id="KW-0067">ATP-binding</keyword>
<comment type="subcellular location">
    <subcellularLocation>
        <location evidence="1 13">Cytoplasm</location>
    </subcellularLocation>
</comment>
<dbReference type="EMBL" id="CP136920">
    <property type="protein sequence ID" value="WOO39391.1"/>
    <property type="molecule type" value="Genomic_DNA"/>
</dbReference>